<dbReference type="SMART" id="SM00672">
    <property type="entry name" value="CAP10"/>
    <property type="match status" value="1"/>
</dbReference>
<dbReference type="PANTHER" id="PTHR12203:SF35">
    <property type="entry name" value="PROTEIN O-GLUCOSYLTRANSFERASE 1"/>
    <property type="match status" value="1"/>
</dbReference>
<gene>
    <name evidence="4" type="ORF">NA57DRAFT_42405</name>
</gene>
<reference evidence="4" key="1">
    <citation type="journal article" date="2020" name="Stud. Mycol.">
        <title>101 Dothideomycetes genomes: a test case for predicting lifestyles and emergence of pathogens.</title>
        <authorList>
            <person name="Haridas S."/>
            <person name="Albert R."/>
            <person name="Binder M."/>
            <person name="Bloem J."/>
            <person name="Labutti K."/>
            <person name="Salamov A."/>
            <person name="Andreopoulos B."/>
            <person name="Baker S."/>
            <person name="Barry K."/>
            <person name="Bills G."/>
            <person name="Bluhm B."/>
            <person name="Cannon C."/>
            <person name="Castanera R."/>
            <person name="Culley D."/>
            <person name="Daum C."/>
            <person name="Ezra D."/>
            <person name="Gonzalez J."/>
            <person name="Henrissat B."/>
            <person name="Kuo A."/>
            <person name="Liang C."/>
            <person name="Lipzen A."/>
            <person name="Lutzoni F."/>
            <person name="Magnuson J."/>
            <person name="Mondo S."/>
            <person name="Nolan M."/>
            <person name="Ohm R."/>
            <person name="Pangilinan J."/>
            <person name="Park H.-J."/>
            <person name="Ramirez L."/>
            <person name="Alfaro M."/>
            <person name="Sun H."/>
            <person name="Tritt A."/>
            <person name="Yoshinaga Y."/>
            <person name="Zwiers L.-H."/>
            <person name="Turgeon B."/>
            <person name="Goodwin S."/>
            <person name="Spatafora J."/>
            <person name="Crous P."/>
            <person name="Grigoriev I."/>
        </authorList>
    </citation>
    <scope>NUCLEOTIDE SEQUENCE</scope>
    <source>
        <strain evidence="4">CBS 133067</strain>
    </source>
</reference>
<name>A0A9P4IC54_9PEZI</name>
<evidence type="ECO:0000256" key="1">
    <source>
        <dbReference type="ARBA" id="ARBA00010118"/>
    </source>
</evidence>
<dbReference type="InterPro" id="IPR006598">
    <property type="entry name" value="CAP10"/>
</dbReference>
<evidence type="ECO:0000256" key="2">
    <source>
        <dbReference type="ARBA" id="ARBA00022679"/>
    </source>
</evidence>
<proteinExistence type="inferred from homology"/>
<dbReference type="PANTHER" id="PTHR12203">
    <property type="entry name" value="KDEL LYS-ASP-GLU-LEU CONTAINING - RELATED"/>
    <property type="match status" value="1"/>
</dbReference>
<evidence type="ECO:0000313" key="4">
    <source>
        <dbReference type="EMBL" id="KAF2096668.1"/>
    </source>
</evidence>
<organism evidence="4 5">
    <name type="scientific">Rhizodiscina lignyota</name>
    <dbReference type="NCBI Taxonomy" id="1504668"/>
    <lineage>
        <taxon>Eukaryota</taxon>
        <taxon>Fungi</taxon>
        <taxon>Dikarya</taxon>
        <taxon>Ascomycota</taxon>
        <taxon>Pezizomycotina</taxon>
        <taxon>Dothideomycetes</taxon>
        <taxon>Pleosporomycetidae</taxon>
        <taxon>Aulographales</taxon>
        <taxon>Rhizodiscinaceae</taxon>
        <taxon>Rhizodiscina</taxon>
    </lineage>
</organism>
<accession>A0A9P4IC54</accession>
<evidence type="ECO:0000259" key="3">
    <source>
        <dbReference type="SMART" id="SM00672"/>
    </source>
</evidence>
<keyword evidence="2" id="KW-0808">Transferase</keyword>
<comment type="caution">
    <text evidence="4">The sequence shown here is derived from an EMBL/GenBank/DDBJ whole genome shotgun (WGS) entry which is preliminary data.</text>
</comment>
<feature type="domain" description="Glycosyl transferase CAP10" evidence="3">
    <location>
        <begin position="306"/>
        <end position="620"/>
    </location>
</feature>
<comment type="similarity">
    <text evidence="1">Belongs to the glycosyltransferase 90 family.</text>
</comment>
<dbReference type="InterPro" id="IPR051091">
    <property type="entry name" value="O-Glucosyltr/Glycosyltrsf_90"/>
</dbReference>
<dbReference type="AlphaFoldDB" id="A0A9P4IC54"/>
<dbReference type="EMBL" id="ML978129">
    <property type="protein sequence ID" value="KAF2096668.1"/>
    <property type="molecule type" value="Genomic_DNA"/>
</dbReference>
<dbReference type="Pfam" id="PF05686">
    <property type="entry name" value="Glyco_transf_90"/>
    <property type="match status" value="1"/>
</dbReference>
<dbReference type="Proteomes" id="UP000799772">
    <property type="component" value="Unassembled WGS sequence"/>
</dbReference>
<protein>
    <recommendedName>
        <fullName evidence="3">Glycosyl transferase CAP10 domain-containing protein</fullName>
    </recommendedName>
</protein>
<dbReference type="GO" id="GO:0016740">
    <property type="term" value="F:transferase activity"/>
    <property type="evidence" value="ECO:0007669"/>
    <property type="project" value="UniProtKB-KW"/>
</dbReference>
<dbReference type="OrthoDB" id="541052at2759"/>
<keyword evidence="5" id="KW-1185">Reference proteome</keyword>
<evidence type="ECO:0000313" key="5">
    <source>
        <dbReference type="Proteomes" id="UP000799772"/>
    </source>
</evidence>
<sequence>MITTVIISLNVLQIPQDHSGTPTSRFGKRARPLLIAFGALLWLCHASLYSGQSLAVPYHPIDALISAAGKRYRRWEKENTWTGTLGMAVVNYRTRYGRHAPPNFDKWYDFAIERNSTIIDEFDNIFTDTLPFYSLSPGELRRRTAEDIAQLDNGVEGITIRNGKAESVRQIPEDHQWQLDAILNMMKDFVEYLPDMDLAINLNDESRVVVPYEENEKIYAAAMGAFLKPMRRRPRNIFSRTRAQGWPKISNDSIEPFHVSKPFEPIFDTFGSAHCHPQSAARAAFPWNTAKLCQRCLTPHSHPLGPFPNNSFAQDICHQPDLSYLHGFYASPSSFRGVSQLRPTFSQSKAPGFRDILYPSPWNYADRSGTVYAPNDSFPDVSFQEKEDTLFWRGTTSEGFATANGRGAWKGMTRQRFVAQANFPMEQNVLLPYIEEVNRWNYHRLSTAQLQAYFHTNVSIGHPIARCMWFDCDDQVNFFDRTHIDFQTHWRYRYLFDLDGAGFSGRFIPFLQSRSLPFKTTSLFKEWWDGRVMPWWHYIPVDPRLVGLYSTLAYFMGVDTTGDDQAVERGMDIKWKGRVEEAEKMAERGRRLAEKVLRKEDMEVYMFRLLLEWGRLVDENRDEIGFTL</sequence>